<evidence type="ECO:0000313" key="2">
    <source>
        <dbReference type="Proteomes" id="UP000314294"/>
    </source>
</evidence>
<dbReference type="Proteomes" id="UP000314294">
    <property type="component" value="Unassembled WGS sequence"/>
</dbReference>
<comment type="caution">
    <text evidence="1">The sequence shown here is derived from an EMBL/GenBank/DDBJ whole genome shotgun (WGS) entry which is preliminary data.</text>
</comment>
<evidence type="ECO:0000313" key="1">
    <source>
        <dbReference type="EMBL" id="TNN85642.1"/>
    </source>
</evidence>
<keyword evidence="2" id="KW-1185">Reference proteome</keyword>
<reference evidence="1 2" key="1">
    <citation type="submission" date="2019-03" db="EMBL/GenBank/DDBJ databases">
        <title>First draft genome of Liparis tanakae, snailfish: a comprehensive survey of snailfish specific genes.</title>
        <authorList>
            <person name="Kim W."/>
            <person name="Song I."/>
            <person name="Jeong J.-H."/>
            <person name="Kim D."/>
            <person name="Kim S."/>
            <person name="Ryu S."/>
            <person name="Song J.Y."/>
            <person name="Lee S.K."/>
        </authorList>
    </citation>
    <scope>NUCLEOTIDE SEQUENCE [LARGE SCALE GENOMIC DNA]</scope>
    <source>
        <tissue evidence="1">Muscle</tissue>
    </source>
</reference>
<proteinExistence type="predicted"/>
<dbReference type="EMBL" id="SRLO01000020">
    <property type="protein sequence ID" value="TNN85642.1"/>
    <property type="molecule type" value="Genomic_DNA"/>
</dbReference>
<gene>
    <name evidence="1" type="ORF">EYF80_004275</name>
</gene>
<name>A0A4Z2J864_9TELE</name>
<organism evidence="1 2">
    <name type="scientific">Liparis tanakae</name>
    <name type="common">Tanaka's snailfish</name>
    <dbReference type="NCBI Taxonomy" id="230148"/>
    <lineage>
        <taxon>Eukaryota</taxon>
        <taxon>Metazoa</taxon>
        <taxon>Chordata</taxon>
        <taxon>Craniata</taxon>
        <taxon>Vertebrata</taxon>
        <taxon>Euteleostomi</taxon>
        <taxon>Actinopterygii</taxon>
        <taxon>Neopterygii</taxon>
        <taxon>Teleostei</taxon>
        <taxon>Neoteleostei</taxon>
        <taxon>Acanthomorphata</taxon>
        <taxon>Eupercaria</taxon>
        <taxon>Perciformes</taxon>
        <taxon>Cottioidei</taxon>
        <taxon>Cottales</taxon>
        <taxon>Liparidae</taxon>
        <taxon>Liparis</taxon>
    </lineage>
</organism>
<sequence length="100" mass="10504">MATITPVLATKAMRLRVTMQNNPKSILLSIHLDEGVLPRLGIEQCSSTFLLPVTCGPAARRASFVEVKASLGFGVAGSCFTFLPPALAAAARLFGGMILT</sequence>
<accession>A0A4Z2J864</accession>
<dbReference type="AlphaFoldDB" id="A0A4Z2J864"/>
<protein>
    <submittedName>
        <fullName evidence="1">Uncharacterized protein</fullName>
    </submittedName>
</protein>